<sequence>MHTTWLTFTILGAAAIVQTALDFNYHNYSQMTIFLQTIAAQYPTSAYLYKVGESEGGRSLWAMALSASSPNEHLLLRPEVKYIGNMHGNEVVGREVLLHLIEYLLTSNDVQVQKVMTLSRIHIMPSMNPDGFEMSHNGDCDSAVGR</sequence>
<dbReference type="Gene3D" id="3.40.630.10">
    <property type="entry name" value="Zn peptidases"/>
    <property type="match status" value="1"/>
</dbReference>
<dbReference type="GO" id="GO:0016485">
    <property type="term" value="P:protein processing"/>
    <property type="evidence" value="ECO:0007669"/>
    <property type="project" value="TreeGrafter"/>
</dbReference>
<feature type="signal peptide" evidence="3">
    <location>
        <begin position="1"/>
        <end position="20"/>
    </location>
</feature>
<dbReference type="GO" id="GO:0004181">
    <property type="term" value="F:metallocarboxypeptidase activity"/>
    <property type="evidence" value="ECO:0007669"/>
    <property type="project" value="InterPro"/>
</dbReference>
<dbReference type="GO" id="GO:0006518">
    <property type="term" value="P:peptide metabolic process"/>
    <property type="evidence" value="ECO:0007669"/>
    <property type="project" value="TreeGrafter"/>
</dbReference>
<keyword evidence="3" id="KW-0732">Signal</keyword>
<evidence type="ECO:0000256" key="3">
    <source>
        <dbReference type="SAM" id="SignalP"/>
    </source>
</evidence>
<dbReference type="PANTHER" id="PTHR11532:SF84">
    <property type="entry name" value="CARBOXYPEPTIDASE M"/>
    <property type="match status" value="1"/>
</dbReference>
<dbReference type="SUPFAM" id="SSF53187">
    <property type="entry name" value="Zn-dependent exopeptidases"/>
    <property type="match status" value="1"/>
</dbReference>
<organism evidence="5 7">
    <name type="scientific">Didymodactylos carnosus</name>
    <dbReference type="NCBI Taxonomy" id="1234261"/>
    <lineage>
        <taxon>Eukaryota</taxon>
        <taxon>Metazoa</taxon>
        <taxon>Spiralia</taxon>
        <taxon>Gnathifera</taxon>
        <taxon>Rotifera</taxon>
        <taxon>Eurotatoria</taxon>
        <taxon>Bdelloidea</taxon>
        <taxon>Philodinida</taxon>
        <taxon>Philodinidae</taxon>
        <taxon>Didymodactylos</taxon>
    </lineage>
</organism>
<evidence type="ECO:0000313" key="5">
    <source>
        <dbReference type="EMBL" id="CAF0885906.1"/>
    </source>
</evidence>
<feature type="domain" description="Peptidase M14" evidence="4">
    <location>
        <begin position="24"/>
        <end position="146"/>
    </location>
</feature>
<reference evidence="5" key="1">
    <citation type="submission" date="2021-02" db="EMBL/GenBank/DDBJ databases">
        <authorList>
            <person name="Nowell W R."/>
        </authorList>
    </citation>
    <scope>NUCLEOTIDE SEQUENCE</scope>
</reference>
<dbReference type="Proteomes" id="UP000677228">
    <property type="component" value="Unassembled WGS sequence"/>
</dbReference>
<dbReference type="InterPro" id="IPR050753">
    <property type="entry name" value="Peptidase_M14_domain"/>
</dbReference>
<accession>A0A8S2D5W8</accession>
<comment type="caution">
    <text evidence="5">The sequence shown here is derived from an EMBL/GenBank/DDBJ whole genome shotgun (WGS) entry which is preliminary data.</text>
</comment>
<evidence type="ECO:0000313" key="7">
    <source>
        <dbReference type="Proteomes" id="UP000677228"/>
    </source>
</evidence>
<evidence type="ECO:0000313" key="6">
    <source>
        <dbReference type="EMBL" id="CAF3668873.1"/>
    </source>
</evidence>
<evidence type="ECO:0000256" key="1">
    <source>
        <dbReference type="ARBA" id="ARBA00005988"/>
    </source>
</evidence>
<gene>
    <name evidence="5" type="ORF">OVA965_LOCUS8868</name>
    <name evidence="6" type="ORF">TMI583_LOCUS8864</name>
</gene>
<name>A0A8S2D5W8_9BILA</name>
<dbReference type="InterPro" id="IPR000834">
    <property type="entry name" value="Peptidase_M14"/>
</dbReference>
<dbReference type="GO" id="GO:0008270">
    <property type="term" value="F:zinc ion binding"/>
    <property type="evidence" value="ECO:0007669"/>
    <property type="project" value="InterPro"/>
</dbReference>
<dbReference type="PROSITE" id="PS52035">
    <property type="entry name" value="PEPTIDASE_M14"/>
    <property type="match status" value="1"/>
</dbReference>
<dbReference type="EMBL" id="CAJOBA010003053">
    <property type="protein sequence ID" value="CAF3668873.1"/>
    <property type="molecule type" value="Genomic_DNA"/>
</dbReference>
<dbReference type="PROSITE" id="PS00132">
    <property type="entry name" value="CARBOXYPEPT_ZN_1"/>
    <property type="match status" value="1"/>
</dbReference>
<dbReference type="Proteomes" id="UP000682733">
    <property type="component" value="Unassembled WGS sequence"/>
</dbReference>
<evidence type="ECO:0000259" key="4">
    <source>
        <dbReference type="PROSITE" id="PS52035"/>
    </source>
</evidence>
<dbReference type="AlphaFoldDB" id="A0A8S2D5W8"/>
<dbReference type="PRINTS" id="PR00765">
    <property type="entry name" value="CRBOXYPTASEA"/>
</dbReference>
<comment type="caution">
    <text evidence="2">Lacks conserved residue(s) required for the propagation of feature annotation.</text>
</comment>
<dbReference type="EMBL" id="CAJNOK010003052">
    <property type="protein sequence ID" value="CAF0885906.1"/>
    <property type="molecule type" value="Genomic_DNA"/>
</dbReference>
<evidence type="ECO:0000256" key="2">
    <source>
        <dbReference type="PROSITE-ProRule" id="PRU01379"/>
    </source>
</evidence>
<comment type="similarity">
    <text evidence="1 2">Belongs to the peptidase M14 family.</text>
</comment>
<dbReference type="Pfam" id="PF00246">
    <property type="entry name" value="Peptidase_M14"/>
    <property type="match status" value="1"/>
</dbReference>
<dbReference type="PANTHER" id="PTHR11532">
    <property type="entry name" value="PROTEASE M14 CARBOXYPEPTIDASE"/>
    <property type="match status" value="1"/>
</dbReference>
<dbReference type="GO" id="GO:0005615">
    <property type="term" value="C:extracellular space"/>
    <property type="evidence" value="ECO:0007669"/>
    <property type="project" value="TreeGrafter"/>
</dbReference>
<protein>
    <recommendedName>
        <fullName evidence="4">Peptidase M14 domain-containing protein</fullName>
    </recommendedName>
</protein>
<dbReference type="InterPro" id="IPR057246">
    <property type="entry name" value="CARBOXYPEPT_ZN_1"/>
</dbReference>
<feature type="non-terminal residue" evidence="5">
    <location>
        <position position="1"/>
    </location>
</feature>
<feature type="chain" id="PRO_5035707331" description="Peptidase M14 domain-containing protein" evidence="3">
    <location>
        <begin position="21"/>
        <end position="146"/>
    </location>
</feature>
<proteinExistence type="inferred from homology"/>